<evidence type="ECO:0000313" key="1">
    <source>
        <dbReference type="EMBL" id="CAG8465836.1"/>
    </source>
</evidence>
<dbReference type="EMBL" id="CAJVPY010000324">
    <property type="protein sequence ID" value="CAG8465836.1"/>
    <property type="molecule type" value="Genomic_DNA"/>
</dbReference>
<feature type="non-terminal residue" evidence="1">
    <location>
        <position position="1"/>
    </location>
</feature>
<accession>A0A9N8VX33</accession>
<proteinExistence type="predicted"/>
<evidence type="ECO:0000313" key="2">
    <source>
        <dbReference type="Proteomes" id="UP000789405"/>
    </source>
</evidence>
<name>A0A9N8VX33_9GLOM</name>
<keyword evidence="2" id="KW-1185">Reference proteome</keyword>
<comment type="caution">
    <text evidence="1">The sequence shown here is derived from an EMBL/GenBank/DDBJ whole genome shotgun (WGS) entry which is preliminary data.</text>
</comment>
<gene>
    <name evidence="1" type="ORF">DERYTH_LOCUS1224</name>
</gene>
<dbReference type="Proteomes" id="UP000789405">
    <property type="component" value="Unassembled WGS sequence"/>
</dbReference>
<reference evidence="1" key="1">
    <citation type="submission" date="2021-06" db="EMBL/GenBank/DDBJ databases">
        <authorList>
            <person name="Kallberg Y."/>
            <person name="Tangrot J."/>
            <person name="Rosling A."/>
        </authorList>
    </citation>
    <scope>NUCLEOTIDE SEQUENCE</scope>
    <source>
        <strain evidence="1">MA453B</strain>
    </source>
</reference>
<dbReference type="AlphaFoldDB" id="A0A9N8VX33"/>
<organism evidence="1 2">
    <name type="scientific">Dentiscutata erythropus</name>
    <dbReference type="NCBI Taxonomy" id="1348616"/>
    <lineage>
        <taxon>Eukaryota</taxon>
        <taxon>Fungi</taxon>
        <taxon>Fungi incertae sedis</taxon>
        <taxon>Mucoromycota</taxon>
        <taxon>Glomeromycotina</taxon>
        <taxon>Glomeromycetes</taxon>
        <taxon>Diversisporales</taxon>
        <taxon>Gigasporaceae</taxon>
        <taxon>Dentiscutata</taxon>
    </lineage>
</organism>
<protein>
    <submittedName>
        <fullName evidence="1">20007_t:CDS:1</fullName>
    </submittedName>
</protein>
<sequence length="54" mass="6496">MVVVLPVVLNEAVHSQMMLVRTYYFTAYQNLFINSFRFLQPTELIEIQNYRLQL</sequence>